<keyword evidence="4 8" id="KW-0067">ATP-binding</keyword>
<dbReference type="FunFam" id="2.40.240.10:FF:000001">
    <property type="entry name" value="Glutamine--tRNA ligase"/>
    <property type="match status" value="1"/>
</dbReference>
<dbReference type="InterPro" id="IPR020059">
    <property type="entry name" value="Glu/Gln-tRNA-synth_Ib_codon-bd"/>
</dbReference>
<evidence type="ECO:0000259" key="11">
    <source>
        <dbReference type="Pfam" id="PF03950"/>
    </source>
</evidence>
<dbReference type="NCBIfam" id="NF011291">
    <property type="entry name" value="PRK14703.1"/>
    <property type="match status" value="1"/>
</dbReference>
<dbReference type="AlphaFoldDB" id="A0A1T5K6M1"/>
<evidence type="ECO:0000259" key="12">
    <source>
        <dbReference type="Pfam" id="PF20974"/>
    </source>
</evidence>
<dbReference type="InterPro" id="IPR049437">
    <property type="entry name" value="tRNA-synt_1c_C2"/>
</dbReference>
<dbReference type="Proteomes" id="UP000190285">
    <property type="component" value="Unassembled WGS sequence"/>
</dbReference>
<dbReference type="CDD" id="cd00807">
    <property type="entry name" value="GlnRS_core"/>
    <property type="match status" value="1"/>
</dbReference>
<dbReference type="InterPro" id="IPR011035">
    <property type="entry name" value="Ribosomal_bL25/Gln-tRNA_synth"/>
</dbReference>
<comment type="similarity">
    <text evidence="8 9">Belongs to the class-I aminoacyl-tRNA synthetase family.</text>
</comment>
<dbReference type="Gene3D" id="1.10.1160.10">
    <property type="entry name" value="Glutamyl-trna Synthetase, Domain 2"/>
    <property type="match status" value="1"/>
</dbReference>
<dbReference type="Gene3D" id="2.40.240.10">
    <property type="entry name" value="Ribosomal Protein L25, Chain P"/>
    <property type="match status" value="2"/>
</dbReference>
<evidence type="ECO:0000256" key="3">
    <source>
        <dbReference type="ARBA" id="ARBA00022741"/>
    </source>
</evidence>
<feature type="domain" description="Glutamyl/glutaminyl-tRNA synthetase class Ib anti-codon binding" evidence="11">
    <location>
        <begin position="346"/>
        <end position="447"/>
    </location>
</feature>
<feature type="domain" description="tRNA synthetases class I (E and Q) anti-codon binding" evidence="12">
    <location>
        <begin position="464"/>
        <end position="537"/>
    </location>
</feature>
<evidence type="ECO:0000256" key="4">
    <source>
        <dbReference type="ARBA" id="ARBA00022840"/>
    </source>
</evidence>
<accession>A0A1T5K6M1</accession>
<comment type="subunit">
    <text evidence="8">Monomer.</text>
</comment>
<dbReference type="HAMAP" id="MF_00126">
    <property type="entry name" value="Gln_tRNA_synth"/>
    <property type="match status" value="1"/>
</dbReference>
<feature type="binding site" evidence="8">
    <location>
        <begin position="47"/>
        <end position="53"/>
    </location>
    <ligand>
        <name>ATP</name>
        <dbReference type="ChEBI" id="CHEBI:30616"/>
    </ligand>
</feature>
<dbReference type="GO" id="GO:0006424">
    <property type="term" value="P:glutamyl-tRNA aminoacylation"/>
    <property type="evidence" value="ECO:0007669"/>
    <property type="project" value="UniProtKB-UniRule"/>
</dbReference>
<keyword evidence="14" id="KW-1185">Reference proteome</keyword>
<dbReference type="InterPro" id="IPR014729">
    <property type="entry name" value="Rossmann-like_a/b/a_fold"/>
</dbReference>
<dbReference type="GO" id="GO:0006425">
    <property type="term" value="P:glutaminyl-tRNA aminoacylation"/>
    <property type="evidence" value="ECO:0007669"/>
    <property type="project" value="UniProtKB-UniRule"/>
</dbReference>
<dbReference type="GO" id="GO:0005829">
    <property type="term" value="C:cytosol"/>
    <property type="evidence" value="ECO:0007669"/>
    <property type="project" value="TreeGrafter"/>
</dbReference>
<dbReference type="STRING" id="36842.SAMN02194393_01659"/>
<comment type="subcellular location">
    <subcellularLocation>
        <location evidence="8">Cytoplasm</location>
    </subcellularLocation>
</comment>
<evidence type="ECO:0000256" key="2">
    <source>
        <dbReference type="ARBA" id="ARBA00022598"/>
    </source>
</evidence>
<dbReference type="PRINTS" id="PR00987">
    <property type="entry name" value="TRNASYNTHGLU"/>
</dbReference>
<evidence type="ECO:0000313" key="14">
    <source>
        <dbReference type="Proteomes" id="UP000190285"/>
    </source>
</evidence>
<keyword evidence="1 8" id="KW-0963">Cytoplasm</keyword>
<comment type="caution">
    <text evidence="8">Lacks conserved residue(s) required for the propagation of feature annotation.</text>
</comment>
<name>A0A1T5K6M1_9FIRM</name>
<dbReference type="InterPro" id="IPR050132">
    <property type="entry name" value="Gln/Glu-tRNA_Ligase"/>
</dbReference>
<dbReference type="InterPro" id="IPR000924">
    <property type="entry name" value="Glu/Gln-tRNA-synth"/>
</dbReference>
<feature type="binding site" evidence="8">
    <location>
        <position position="73"/>
    </location>
    <ligand>
        <name>L-glutamine</name>
        <dbReference type="ChEBI" id="CHEBI:58359"/>
    </ligand>
</feature>
<dbReference type="FunFam" id="3.40.50.620:FF:000037">
    <property type="entry name" value="Glutamine--tRNA ligase cytoplasmic"/>
    <property type="match status" value="1"/>
</dbReference>
<feature type="binding site" evidence="8">
    <location>
        <begin position="41"/>
        <end position="43"/>
    </location>
    <ligand>
        <name>ATP</name>
        <dbReference type="ChEBI" id="CHEBI:30616"/>
    </ligand>
</feature>
<feature type="binding site" evidence="8">
    <location>
        <position position="218"/>
    </location>
    <ligand>
        <name>L-glutamine</name>
        <dbReference type="ChEBI" id="CHEBI:58359"/>
    </ligand>
</feature>
<evidence type="ECO:0000256" key="9">
    <source>
        <dbReference type="RuleBase" id="RU363037"/>
    </source>
</evidence>
<evidence type="ECO:0000259" key="10">
    <source>
        <dbReference type="Pfam" id="PF00749"/>
    </source>
</evidence>
<dbReference type="Gene3D" id="3.40.50.620">
    <property type="entry name" value="HUPs"/>
    <property type="match status" value="1"/>
</dbReference>
<dbReference type="RefSeq" id="WP_079490777.1">
    <property type="nucleotide sequence ID" value="NZ_FUZT01000003.1"/>
</dbReference>
<dbReference type="GO" id="GO:0005524">
    <property type="term" value="F:ATP binding"/>
    <property type="evidence" value="ECO:0007669"/>
    <property type="project" value="UniProtKB-UniRule"/>
</dbReference>
<evidence type="ECO:0000256" key="1">
    <source>
        <dbReference type="ARBA" id="ARBA00022490"/>
    </source>
</evidence>
<dbReference type="Gene3D" id="3.90.800.10">
    <property type="entry name" value="Glutamyl-tRNA Synthetase, Domain 3"/>
    <property type="match status" value="1"/>
</dbReference>
<sequence>MSANSDKNNNAAMASNFIHNIIDNDLEKGVYKKVHTRFPPEPNGYLHIGHAKAINIDFGTAEKYNGLCNLRFDDTNPSKEDIEYVNSIQEDIKWLGYDWEDRLYYASDYFEKFYECAVHLIKKGKAFVCDLSAEEIREYRGTLTEPGKESPYRNRSIEENLELFEGMKNGKFEEGSRVLRAKIDMKSPNLNMRDPVIYRIQYSNHHRTGDKWCIYPMYDYAHPLEDAIEGITHSLCSLEFEDHRPLYDWFVRECEFENPPKQIEFARLNLTGTIMSKRKLRELVEEGKVESWDDPRMPTLSGLRRRGYTPEAIKSFLDSVGVSKSNSVVDMAMLEHAIRDDLKLKALRVMSVLRPIKVVITNYPEGEVEWLEADNNPENEEMGKRKIPFSRVVYIEKEDFMEEPPKKYKRLSPGVEVRLRHAYFIKCNEVIRDEKTGEIIELRCTYDPKTKSGTGFKERKPKGTIHWVSADYAVKAQVRLYDRLLLDEEENEVEDWKETLNPNSLEILETAFVEPQLKEAELGSRYQFLRHGYFSIDTKNTTSDLLVFNRIVSLKDSWKKKKKK</sequence>
<dbReference type="InterPro" id="IPR001412">
    <property type="entry name" value="aa-tRNA-synth_I_CS"/>
</dbReference>
<dbReference type="InterPro" id="IPR020056">
    <property type="entry name" value="Rbsml_bL25/Gln-tRNA_synth_N"/>
</dbReference>
<proteinExistence type="inferred from homology"/>
<dbReference type="EMBL" id="FUZT01000003">
    <property type="protein sequence ID" value="SKC59185.1"/>
    <property type="molecule type" value="Genomic_DNA"/>
</dbReference>
<dbReference type="PANTHER" id="PTHR43097:SF5">
    <property type="entry name" value="GLUTAMATE--TRNA LIGASE"/>
    <property type="match status" value="1"/>
</dbReference>
<evidence type="ECO:0000256" key="5">
    <source>
        <dbReference type="ARBA" id="ARBA00022917"/>
    </source>
</evidence>
<dbReference type="FunFam" id="1.10.1160.10:FF:000001">
    <property type="entry name" value="Glutamine--tRNA ligase"/>
    <property type="match status" value="1"/>
</dbReference>
<dbReference type="EC" id="6.1.1.18" evidence="8"/>
<dbReference type="GO" id="GO:0004819">
    <property type="term" value="F:glutamine-tRNA ligase activity"/>
    <property type="evidence" value="ECO:0007669"/>
    <property type="project" value="UniProtKB-UniRule"/>
</dbReference>
<keyword evidence="6 8" id="KW-0030">Aminoacyl-tRNA synthetase</keyword>
<feature type="binding site" evidence="8">
    <location>
        <begin position="275"/>
        <end position="277"/>
    </location>
    <ligand>
        <name>ATP</name>
        <dbReference type="ChEBI" id="CHEBI:30616"/>
    </ligand>
</feature>
<organism evidence="13 14">
    <name type="scientific">Maledivibacter halophilus</name>
    <dbReference type="NCBI Taxonomy" id="36842"/>
    <lineage>
        <taxon>Bacteria</taxon>
        <taxon>Bacillati</taxon>
        <taxon>Bacillota</taxon>
        <taxon>Clostridia</taxon>
        <taxon>Peptostreptococcales</taxon>
        <taxon>Caminicellaceae</taxon>
        <taxon>Maledivibacter</taxon>
    </lineage>
</organism>
<feature type="domain" description="Glutamyl/glutaminyl-tRNA synthetase class Ib catalytic" evidence="10">
    <location>
        <begin position="33"/>
        <end position="342"/>
    </location>
</feature>
<keyword evidence="2 8" id="KW-0436">Ligase</keyword>
<gene>
    <name evidence="8" type="primary">glnS</name>
    <name evidence="13" type="ORF">SAMN02194393_01659</name>
</gene>
<dbReference type="SUPFAM" id="SSF52374">
    <property type="entry name" value="Nucleotidylyl transferase"/>
    <property type="match status" value="1"/>
</dbReference>
<dbReference type="SUPFAM" id="SSF50715">
    <property type="entry name" value="Ribosomal protein L25-like"/>
    <property type="match status" value="1"/>
</dbReference>
<dbReference type="Pfam" id="PF03950">
    <property type="entry name" value="tRNA-synt_1c_C"/>
    <property type="match status" value="1"/>
</dbReference>
<protein>
    <recommendedName>
        <fullName evidence="8">Glutamine--tRNA ligase</fullName>
        <ecNumber evidence="8">6.1.1.18</ecNumber>
    </recommendedName>
    <alternativeName>
        <fullName evidence="8">Glutaminyl-tRNA synthetase</fullName>
        <shortName evidence="8">GlnRS</shortName>
    </alternativeName>
</protein>
<dbReference type="InterPro" id="IPR020058">
    <property type="entry name" value="Glu/Gln-tRNA-synth_Ib_cat-dom"/>
</dbReference>
<keyword evidence="3 8" id="KW-0547">Nucleotide-binding</keyword>
<dbReference type="NCBIfam" id="TIGR00440">
    <property type="entry name" value="glnS"/>
    <property type="match status" value="1"/>
</dbReference>
<dbReference type="InterPro" id="IPR022861">
    <property type="entry name" value="Gln_tRNA_ligase_bac"/>
</dbReference>
<dbReference type="InterPro" id="IPR020061">
    <property type="entry name" value="Glu_tRNA_lig_a-bdl"/>
</dbReference>
<dbReference type="OrthoDB" id="9801560at2"/>
<evidence type="ECO:0000256" key="8">
    <source>
        <dbReference type="HAMAP-Rule" id="MF_00126"/>
    </source>
</evidence>
<dbReference type="Pfam" id="PF00749">
    <property type="entry name" value="tRNA-synt_1c"/>
    <property type="match status" value="1"/>
</dbReference>
<dbReference type="PROSITE" id="PS00178">
    <property type="entry name" value="AA_TRNA_LIGASE_I"/>
    <property type="match status" value="1"/>
</dbReference>
<dbReference type="Pfam" id="PF20974">
    <property type="entry name" value="tRNA-synt_1c_C2"/>
    <property type="match status" value="1"/>
</dbReference>
<dbReference type="FunFam" id="3.90.800.10:FF:000001">
    <property type="entry name" value="Glutamine--tRNA ligase"/>
    <property type="match status" value="1"/>
</dbReference>
<evidence type="ECO:0000256" key="6">
    <source>
        <dbReference type="ARBA" id="ARBA00023146"/>
    </source>
</evidence>
<keyword evidence="5 8" id="KW-0648">Protein biosynthesis</keyword>
<evidence type="ECO:0000313" key="13">
    <source>
        <dbReference type="EMBL" id="SKC59185.1"/>
    </source>
</evidence>
<comment type="catalytic activity">
    <reaction evidence="7 8">
        <text>tRNA(Gln) + L-glutamine + ATP = L-glutaminyl-tRNA(Gln) + AMP + diphosphate</text>
        <dbReference type="Rhea" id="RHEA:20121"/>
        <dbReference type="Rhea" id="RHEA-COMP:9662"/>
        <dbReference type="Rhea" id="RHEA-COMP:9681"/>
        <dbReference type="ChEBI" id="CHEBI:30616"/>
        <dbReference type="ChEBI" id="CHEBI:33019"/>
        <dbReference type="ChEBI" id="CHEBI:58359"/>
        <dbReference type="ChEBI" id="CHEBI:78442"/>
        <dbReference type="ChEBI" id="CHEBI:78521"/>
        <dbReference type="ChEBI" id="CHEBI:456215"/>
        <dbReference type="EC" id="6.1.1.18"/>
    </reaction>
</comment>
<feature type="short sequence motif" description="'HIGH' region" evidence="8">
    <location>
        <begin position="40"/>
        <end position="50"/>
    </location>
</feature>
<reference evidence="14" key="1">
    <citation type="submission" date="2017-02" db="EMBL/GenBank/DDBJ databases">
        <authorList>
            <person name="Varghese N."/>
            <person name="Submissions S."/>
        </authorList>
    </citation>
    <scope>NUCLEOTIDE SEQUENCE [LARGE SCALE GENOMIC DNA]</scope>
    <source>
        <strain evidence="14">M1</strain>
    </source>
</reference>
<evidence type="ECO:0000256" key="7">
    <source>
        <dbReference type="ARBA" id="ARBA00048270"/>
    </source>
</evidence>
<feature type="binding site" evidence="8">
    <location>
        <begin position="267"/>
        <end position="268"/>
    </location>
    <ligand>
        <name>ATP</name>
        <dbReference type="ChEBI" id="CHEBI:30616"/>
    </ligand>
</feature>
<dbReference type="PANTHER" id="PTHR43097">
    <property type="entry name" value="GLUTAMINE-TRNA LIGASE"/>
    <property type="match status" value="1"/>
</dbReference>
<feature type="short sequence motif" description="'KMSKS' region" evidence="8">
    <location>
        <begin position="274"/>
        <end position="278"/>
    </location>
</feature>
<dbReference type="InterPro" id="IPR004514">
    <property type="entry name" value="Gln-tRNA-synth"/>
</dbReference>